<keyword evidence="1" id="KW-0812">Transmembrane</keyword>
<evidence type="ECO:0008006" key="4">
    <source>
        <dbReference type="Google" id="ProtNLM"/>
    </source>
</evidence>
<dbReference type="RefSeq" id="WP_344441166.1">
    <property type="nucleotide sequence ID" value="NZ_BAAALF010000028.1"/>
</dbReference>
<sequence>MLAALSGSMALVGAVIRLGTGLHPDVLAGVMRGVVVVVGSLGVGVLLGAVSGAALALAPEWLAARAPLRGLLAGSVAGTMGLGESCRWR</sequence>
<protein>
    <recommendedName>
        <fullName evidence="4">FecCD transport family protein</fullName>
    </recommendedName>
</protein>
<dbReference type="Proteomes" id="UP001500037">
    <property type="component" value="Unassembled WGS sequence"/>
</dbReference>
<accession>A0ABP4GND0</accession>
<gene>
    <name evidence="2" type="ORF">GCM10009665_22240</name>
</gene>
<evidence type="ECO:0000313" key="2">
    <source>
        <dbReference type="EMBL" id="GAA1231474.1"/>
    </source>
</evidence>
<keyword evidence="3" id="KW-1185">Reference proteome</keyword>
<evidence type="ECO:0000256" key="1">
    <source>
        <dbReference type="SAM" id="Phobius"/>
    </source>
</evidence>
<reference evidence="3" key="1">
    <citation type="journal article" date="2019" name="Int. J. Syst. Evol. Microbiol.">
        <title>The Global Catalogue of Microorganisms (GCM) 10K type strain sequencing project: providing services to taxonomists for standard genome sequencing and annotation.</title>
        <authorList>
            <consortium name="The Broad Institute Genomics Platform"/>
            <consortium name="The Broad Institute Genome Sequencing Center for Infectious Disease"/>
            <person name="Wu L."/>
            <person name="Ma J."/>
        </authorList>
    </citation>
    <scope>NUCLEOTIDE SEQUENCE [LARGE SCALE GENOMIC DNA]</scope>
    <source>
        <strain evidence="3">JCM 13004</strain>
    </source>
</reference>
<organism evidence="2 3">
    <name type="scientific">Kitasatospora nipponensis</name>
    <dbReference type="NCBI Taxonomy" id="258049"/>
    <lineage>
        <taxon>Bacteria</taxon>
        <taxon>Bacillati</taxon>
        <taxon>Actinomycetota</taxon>
        <taxon>Actinomycetes</taxon>
        <taxon>Kitasatosporales</taxon>
        <taxon>Streptomycetaceae</taxon>
        <taxon>Kitasatospora</taxon>
    </lineage>
</organism>
<keyword evidence="1" id="KW-1133">Transmembrane helix</keyword>
<feature type="transmembrane region" description="Helical" evidence="1">
    <location>
        <begin position="33"/>
        <end position="58"/>
    </location>
</feature>
<keyword evidence="1" id="KW-0472">Membrane</keyword>
<name>A0ABP4GND0_9ACTN</name>
<evidence type="ECO:0000313" key="3">
    <source>
        <dbReference type="Proteomes" id="UP001500037"/>
    </source>
</evidence>
<dbReference type="EMBL" id="BAAALF010000028">
    <property type="protein sequence ID" value="GAA1231474.1"/>
    <property type="molecule type" value="Genomic_DNA"/>
</dbReference>
<comment type="caution">
    <text evidence="2">The sequence shown here is derived from an EMBL/GenBank/DDBJ whole genome shotgun (WGS) entry which is preliminary data.</text>
</comment>
<proteinExistence type="predicted"/>